<keyword evidence="2" id="KW-1185">Reference proteome</keyword>
<organism evidence="3">
    <name type="scientific">Gongylonema pulchrum</name>
    <dbReference type="NCBI Taxonomy" id="637853"/>
    <lineage>
        <taxon>Eukaryota</taxon>
        <taxon>Metazoa</taxon>
        <taxon>Ecdysozoa</taxon>
        <taxon>Nematoda</taxon>
        <taxon>Chromadorea</taxon>
        <taxon>Rhabditida</taxon>
        <taxon>Spirurina</taxon>
        <taxon>Spiruromorpha</taxon>
        <taxon>Spiruroidea</taxon>
        <taxon>Gongylonematidae</taxon>
        <taxon>Gongylonema</taxon>
    </lineage>
</organism>
<protein>
    <submittedName>
        <fullName evidence="1 3">Uncharacterized protein</fullName>
    </submittedName>
</protein>
<dbReference type="AlphaFoldDB" id="A0A183DSJ4"/>
<evidence type="ECO:0000313" key="3">
    <source>
        <dbReference type="WBParaSite" id="GPUH_0001169901-mRNA-1"/>
    </source>
</evidence>
<accession>A0A183DSJ4</accession>
<name>A0A183DSJ4_9BILA</name>
<dbReference type="Proteomes" id="UP000271098">
    <property type="component" value="Unassembled WGS sequence"/>
</dbReference>
<reference evidence="3" key="1">
    <citation type="submission" date="2016-06" db="UniProtKB">
        <authorList>
            <consortium name="WormBaseParasite"/>
        </authorList>
    </citation>
    <scope>IDENTIFICATION</scope>
</reference>
<reference evidence="1 2" key="2">
    <citation type="submission" date="2018-11" db="EMBL/GenBank/DDBJ databases">
        <authorList>
            <consortium name="Pathogen Informatics"/>
        </authorList>
    </citation>
    <scope>NUCLEOTIDE SEQUENCE [LARGE SCALE GENOMIC DNA]</scope>
</reference>
<dbReference type="EMBL" id="UYRT01078728">
    <property type="protein sequence ID" value="VDN19106.1"/>
    <property type="molecule type" value="Genomic_DNA"/>
</dbReference>
<sequence>MTYRIAALRNSSRMWKTHEHTVISNKCTGKSAAAKAPYRQILPLHTLFCRPMPNNTALRFIEHRLSGQIMPRFTNTPTDRTTFHRASIVEPHQY</sequence>
<proteinExistence type="predicted"/>
<gene>
    <name evidence="1" type="ORF">GPUH_LOCUS11685</name>
</gene>
<evidence type="ECO:0000313" key="2">
    <source>
        <dbReference type="Proteomes" id="UP000271098"/>
    </source>
</evidence>
<evidence type="ECO:0000313" key="1">
    <source>
        <dbReference type="EMBL" id="VDN19106.1"/>
    </source>
</evidence>
<dbReference type="WBParaSite" id="GPUH_0001169901-mRNA-1">
    <property type="protein sequence ID" value="GPUH_0001169901-mRNA-1"/>
    <property type="gene ID" value="GPUH_0001169901"/>
</dbReference>